<reference evidence="2 3" key="1">
    <citation type="submission" date="2015-01" db="EMBL/GenBank/DDBJ databases">
        <title>Genome of allotetraploid Gossypium barbadense reveals genomic plasticity and fiber elongation in cotton evolution.</title>
        <authorList>
            <person name="Chen X."/>
            <person name="Liu X."/>
            <person name="Zhao B."/>
            <person name="Zheng H."/>
            <person name="Hu Y."/>
            <person name="Lu G."/>
            <person name="Yang C."/>
            <person name="Chen J."/>
            <person name="Shan C."/>
            <person name="Zhang L."/>
            <person name="Zhou Y."/>
            <person name="Wang L."/>
            <person name="Guo W."/>
            <person name="Bai Y."/>
            <person name="Ruan J."/>
            <person name="Shangguan X."/>
            <person name="Mao Y."/>
            <person name="Jiang J."/>
            <person name="Zhu Y."/>
            <person name="Lei J."/>
            <person name="Kang H."/>
            <person name="Chen S."/>
            <person name="He X."/>
            <person name="Wang R."/>
            <person name="Wang Y."/>
            <person name="Chen J."/>
            <person name="Wang L."/>
            <person name="Yu S."/>
            <person name="Wang B."/>
            <person name="Wei J."/>
            <person name="Song S."/>
            <person name="Lu X."/>
            <person name="Gao Z."/>
            <person name="Gu W."/>
            <person name="Deng X."/>
            <person name="Ma D."/>
            <person name="Wang S."/>
            <person name="Liang W."/>
            <person name="Fang L."/>
            <person name="Cai C."/>
            <person name="Zhu X."/>
            <person name="Zhou B."/>
            <person name="Zhang Y."/>
            <person name="Chen Z."/>
            <person name="Xu S."/>
            <person name="Zhu R."/>
            <person name="Wang S."/>
            <person name="Zhang T."/>
            <person name="Zhao G."/>
        </authorList>
    </citation>
    <scope>NUCLEOTIDE SEQUENCE [LARGE SCALE GENOMIC DNA]</scope>
    <source>
        <strain evidence="3">cv. Xinhai21</strain>
        <tissue evidence="2">Leaf</tissue>
    </source>
</reference>
<gene>
    <name evidence="2" type="ORF">GOBAR_AA36902</name>
</gene>
<dbReference type="Gene3D" id="3.30.420.10">
    <property type="entry name" value="Ribonuclease H-like superfamily/Ribonuclease H"/>
    <property type="match status" value="1"/>
</dbReference>
<evidence type="ECO:0000313" key="2">
    <source>
        <dbReference type="EMBL" id="PPR83811.1"/>
    </source>
</evidence>
<dbReference type="InterPro" id="IPR052929">
    <property type="entry name" value="RNase_H-like_EbsB-rel"/>
</dbReference>
<dbReference type="GO" id="GO:0004523">
    <property type="term" value="F:RNA-DNA hybrid ribonuclease activity"/>
    <property type="evidence" value="ECO:0007669"/>
    <property type="project" value="InterPro"/>
</dbReference>
<organism evidence="2 3">
    <name type="scientific">Gossypium barbadense</name>
    <name type="common">Sea Island cotton</name>
    <name type="synonym">Hibiscus barbadensis</name>
    <dbReference type="NCBI Taxonomy" id="3634"/>
    <lineage>
        <taxon>Eukaryota</taxon>
        <taxon>Viridiplantae</taxon>
        <taxon>Streptophyta</taxon>
        <taxon>Embryophyta</taxon>
        <taxon>Tracheophyta</taxon>
        <taxon>Spermatophyta</taxon>
        <taxon>Magnoliopsida</taxon>
        <taxon>eudicotyledons</taxon>
        <taxon>Gunneridae</taxon>
        <taxon>Pentapetalae</taxon>
        <taxon>rosids</taxon>
        <taxon>malvids</taxon>
        <taxon>Malvales</taxon>
        <taxon>Malvaceae</taxon>
        <taxon>Malvoideae</taxon>
        <taxon>Gossypium</taxon>
    </lineage>
</organism>
<dbReference type="PANTHER" id="PTHR47074">
    <property type="entry name" value="BNAC02G40300D PROTEIN"/>
    <property type="match status" value="1"/>
</dbReference>
<dbReference type="Pfam" id="PF13456">
    <property type="entry name" value="RVT_3"/>
    <property type="match status" value="1"/>
</dbReference>
<sequence>MTVNELVCGNDSSWDMNHVEGLLSPYMHSGHPNVLFCGLSSIGVDVYPLDRVQVDAPLSPAVDFGWSKPLFGQIKCNVDAATVDNENATSWAAIVRGFSGYWLQWMDRSIAEVMAARKALSWLPSHGFDNVLVETDCLKVWYALIGLTNDLSEFI</sequence>
<dbReference type="EMBL" id="KZ670159">
    <property type="protein sequence ID" value="PPR83811.1"/>
    <property type="molecule type" value="Genomic_DNA"/>
</dbReference>
<dbReference type="PANTHER" id="PTHR47074:SF11">
    <property type="entry name" value="REVERSE TRANSCRIPTASE-LIKE PROTEIN"/>
    <property type="match status" value="1"/>
</dbReference>
<dbReference type="AlphaFoldDB" id="A0A2P5VY85"/>
<dbReference type="Proteomes" id="UP000239757">
    <property type="component" value="Unassembled WGS sequence"/>
</dbReference>
<evidence type="ECO:0000259" key="1">
    <source>
        <dbReference type="Pfam" id="PF13456"/>
    </source>
</evidence>
<dbReference type="OrthoDB" id="1415772at2759"/>
<dbReference type="GO" id="GO:0003676">
    <property type="term" value="F:nucleic acid binding"/>
    <property type="evidence" value="ECO:0007669"/>
    <property type="project" value="InterPro"/>
</dbReference>
<dbReference type="InterPro" id="IPR044730">
    <property type="entry name" value="RNase_H-like_dom_plant"/>
</dbReference>
<protein>
    <recommendedName>
        <fullName evidence="1">RNase H type-1 domain-containing protein</fullName>
    </recommendedName>
</protein>
<dbReference type="SUPFAM" id="SSF53098">
    <property type="entry name" value="Ribonuclease H-like"/>
    <property type="match status" value="1"/>
</dbReference>
<dbReference type="InterPro" id="IPR012337">
    <property type="entry name" value="RNaseH-like_sf"/>
</dbReference>
<proteinExistence type="predicted"/>
<feature type="domain" description="RNase H type-1" evidence="1">
    <location>
        <begin position="77"/>
        <end position="149"/>
    </location>
</feature>
<evidence type="ECO:0000313" key="3">
    <source>
        <dbReference type="Proteomes" id="UP000239757"/>
    </source>
</evidence>
<dbReference type="CDD" id="cd06222">
    <property type="entry name" value="RNase_H_like"/>
    <property type="match status" value="1"/>
</dbReference>
<accession>A0A2P5VY85</accession>
<name>A0A2P5VY85_GOSBA</name>
<dbReference type="InterPro" id="IPR036397">
    <property type="entry name" value="RNaseH_sf"/>
</dbReference>
<dbReference type="InterPro" id="IPR002156">
    <property type="entry name" value="RNaseH_domain"/>
</dbReference>